<feature type="compositionally biased region" description="Polar residues" evidence="7">
    <location>
        <begin position="69"/>
        <end position="85"/>
    </location>
</feature>
<evidence type="ECO:0000256" key="7">
    <source>
        <dbReference type="SAM" id="MobiDB-lite"/>
    </source>
</evidence>
<sequence length="630" mass="73234">MTSSHPASGNQGITSFFQMTKPRNSDQSSCTESEAILKDQAKDNEEVGNQLIEDSGESDMEKQSDKISNEVTPNSDSNQISNTARSIGPDVQVRAVEQETQSLENGHLKQEIQTDNKPEPTEEMKIDEIKIEESAPGESDTAAAKKLRLRKEKEEAKRLRDMEKQELKRQREIKKEQERHDREVKKERDRKKKEEQKRERERKREEEKRQRELKKEQDRRVREQKREEEKRKKLEEKLKKEAEKKLEEKQKRNKELAKDRAQLRIGNFFKKSNASKSVNASKTDFEKCFLPFYVKAGVELFGNFKLDTSELSQHKSKIDEQIKIKDKSQVCSWIVSQQHTYGCPVQQTAVGLMQLMTSKEKTDDELNSMLRQIPHKYIKFYENVRPPYMGTYSKHAVLPRDNPFTTEGTGFNYEYDSDWDWVNEEEEEGGGIEDLDDGEEEEEDEEQDEASEGEFDEFLDKEESPNPRGSKKLLGPLIPTIKLRSELDNLDDEDRNYFKLTAVEYLIEEQPFPICPNFEPKAKKRPITDGDVSAENTDDLNAALNPQKKKPKTLMTDVSDLLRLFDEVHESTFSLGTISEIAQKHLPHYSKEIIKNTVKEFASRSTGKGNTARKWMIKDQSHWDALKQNK</sequence>
<dbReference type="InterPro" id="IPR022043">
    <property type="entry name" value="CAF1A_DD"/>
</dbReference>
<gene>
    <name evidence="11" type="ORF">LAFE_0H12156G</name>
</gene>
<feature type="domain" description="Chromatin assembly factor 1 subunit Cac1-like C-terminal" evidence="10">
    <location>
        <begin position="561"/>
        <end position="617"/>
    </location>
</feature>
<evidence type="ECO:0000313" key="11">
    <source>
        <dbReference type="EMBL" id="SCW04376.1"/>
    </source>
</evidence>
<dbReference type="OMA" id="YENVRPP"/>
<feature type="compositionally biased region" description="Basic and acidic residues" evidence="7">
    <location>
        <begin position="106"/>
        <end position="133"/>
    </location>
</feature>
<dbReference type="InterPro" id="IPR048800">
    <property type="entry name" value="Cac1-like_C"/>
</dbReference>
<feature type="region of interest" description="Disordered" evidence="7">
    <location>
        <begin position="1"/>
        <end position="232"/>
    </location>
</feature>
<comment type="subcellular location">
    <subcellularLocation>
        <location evidence="1">Nucleus</location>
    </subcellularLocation>
</comment>
<evidence type="ECO:0000256" key="5">
    <source>
        <dbReference type="ARBA" id="ARBA00023204"/>
    </source>
</evidence>
<dbReference type="STRING" id="4955.A0A1G4MKQ5"/>
<dbReference type="GO" id="GO:0033186">
    <property type="term" value="C:CAF-1 complex"/>
    <property type="evidence" value="ECO:0007669"/>
    <property type="project" value="TreeGrafter"/>
</dbReference>
<evidence type="ECO:0000256" key="2">
    <source>
        <dbReference type="ARBA" id="ARBA00022705"/>
    </source>
</evidence>
<feature type="compositionally biased region" description="Basic and acidic residues" evidence="7">
    <location>
        <begin position="35"/>
        <end position="45"/>
    </location>
</feature>
<proteinExistence type="predicted"/>
<evidence type="ECO:0000256" key="4">
    <source>
        <dbReference type="ARBA" id="ARBA00023186"/>
    </source>
</evidence>
<name>A0A1G4MKQ5_LACFM</name>
<protein>
    <submittedName>
        <fullName evidence="11">LAFE_0H12156g1_1</fullName>
    </submittedName>
</protein>
<feature type="compositionally biased region" description="Basic and acidic residues" evidence="7">
    <location>
        <begin position="151"/>
        <end position="232"/>
    </location>
</feature>
<feature type="compositionally biased region" description="Acidic residues" evidence="7">
    <location>
        <begin position="415"/>
        <end position="460"/>
    </location>
</feature>
<dbReference type="Proteomes" id="UP000190831">
    <property type="component" value="Chromosome H"/>
</dbReference>
<dbReference type="PANTHER" id="PTHR15272">
    <property type="entry name" value="CHROMATIN ASSEMBLY FACTOR 1 SUBUNIT A CAF-1 SUBUNIT A"/>
    <property type="match status" value="1"/>
</dbReference>
<keyword evidence="4" id="KW-0143">Chaperone</keyword>
<dbReference type="Pfam" id="PF11600">
    <property type="entry name" value="CAF1A_acidic"/>
    <property type="match status" value="1"/>
</dbReference>
<dbReference type="OrthoDB" id="79480at2759"/>
<dbReference type="GO" id="GO:0005634">
    <property type="term" value="C:nucleus"/>
    <property type="evidence" value="ECO:0007669"/>
    <property type="project" value="UniProtKB-SubCell"/>
</dbReference>
<dbReference type="EMBL" id="LT598491">
    <property type="protein sequence ID" value="SCW04376.1"/>
    <property type="molecule type" value="Genomic_DNA"/>
</dbReference>
<keyword evidence="2" id="KW-0235">DNA replication</keyword>
<evidence type="ECO:0000256" key="1">
    <source>
        <dbReference type="ARBA" id="ARBA00004123"/>
    </source>
</evidence>
<feature type="compositionally biased region" description="Polar residues" evidence="7">
    <location>
        <begin position="1"/>
        <end position="32"/>
    </location>
</feature>
<keyword evidence="12" id="KW-1185">Reference proteome</keyword>
<dbReference type="GO" id="GO:0006260">
    <property type="term" value="P:DNA replication"/>
    <property type="evidence" value="ECO:0007669"/>
    <property type="project" value="UniProtKB-KW"/>
</dbReference>
<keyword evidence="3" id="KW-0227">DNA damage</keyword>
<dbReference type="InterPro" id="IPR021644">
    <property type="entry name" value="CAF-1_p150_acidic"/>
</dbReference>
<feature type="compositionally biased region" description="Basic and acidic residues" evidence="7">
    <location>
        <begin position="59"/>
        <end position="68"/>
    </location>
</feature>
<keyword evidence="6" id="KW-0539">Nucleus</keyword>
<reference evidence="11 12" key="1">
    <citation type="submission" date="2016-03" db="EMBL/GenBank/DDBJ databases">
        <authorList>
            <person name="Devillers H."/>
        </authorList>
    </citation>
    <scope>NUCLEOTIDE SEQUENCE [LARGE SCALE GENOMIC DNA]</scope>
    <source>
        <strain evidence="11">CBS 6772</strain>
    </source>
</reference>
<dbReference type="Pfam" id="PF12253">
    <property type="entry name" value="CAF1A_dimeriz"/>
    <property type="match status" value="1"/>
</dbReference>
<dbReference type="Pfam" id="PF21796">
    <property type="entry name" value="Cac1_C"/>
    <property type="match status" value="1"/>
</dbReference>
<evidence type="ECO:0000313" key="12">
    <source>
        <dbReference type="Proteomes" id="UP000190831"/>
    </source>
</evidence>
<evidence type="ECO:0000259" key="8">
    <source>
        <dbReference type="Pfam" id="PF11600"/>
    </source>
</evidence>
<feature type="domain" description="Chromatin assembly factor 1 subunit A dimerization" evidence="9">
    <location>
        <begin position="376"/>
        <end position="450"/>
    </location>
</feature>
<feature type="domain" description="Chromatin assembly factor 1 p150 subunit acidic region" evidence="8">
    <location>
        <begin position="163"/>
        <end position="297"/>
    </location>
</feature>
<evidence type="ECO:0000256" key="3">
    <source>
        <dbReference type="ARBA" id="ARBA00022763"/>
    </source>
</evidence>
<keyword evidence="5" id="KW-0234">DNA repair</keyword>
<feature type="region of interest" description="Disordered" evidence="7">
    <location>
        <begin position="398"/>
        <end position="474"/>
    </location>
</feature>
<accession>A0A1G4MKQ5</accession>
<organism evidence="11 12">
    <name type="scientific">Lachancea fermentati</name>
    <name type="common">Zygosaccharomyces fermentati</name>
    <dbReference type="NCBI Taxonomy" id="4955"/>
    <lineage>
        <taxon>Eukaryota</taxon>
        <taxon>Fungi</taxon>
        <taxon>Dikarya</taxon>
        <taxon>Ascomycota</taxon>
        <taxon>Saccharomycotina</taxon>
        <taxon>Saccharomycetes</taxon>
        <taxon>Saccharomycetales</taxon>
        <taxon>Saccharomycetaceae</taxon>
        <taxon>Lachancea</taxon>
    </lineage>
</organism>
<evidence type="ECO:0000256" key="6">
    <source>
        <dbReference type="ARBA" id="ARBA00023242"/>
    </source>
</evidence>
<dbReference type="AlphaFoldDB" id="A0A1G4MKQ5"/>
<dbReference type="PANTHER" id="PTHR15272:SF0">
    <property type="entry name" value="CHROMATIN ASSEMBLY FACTOR 1 SUBUNIT A"/>
    <property type="match status" value="1"/>
</dbReference>
<dbReference type="GO" id="GO:0006334">
    <property type="term" value="P:nucleosome assembly"/>
    <property type="evidence" value="ECO:0007669"/>
    <property type="project" value="TreeGrafter"/>
</dbReference>
<evidence type="ECO:0000259" key="10">
    <source>
        <dbReference type="Pfam" id="PF21796"/>
    </source>
</evidence>
<dbReference type="GO" id="GO:0006281">
    <property type="term" value="P:DNA repair"/>
    <property type="evidence" value="ECO:0007669"/>
    <property type="project" value="UniProtKB-KW"/>
</dbReference>
<evidence type="ECO:0000259" key="9">
    <source>
        <dbReference type="Pfam" id="PF12253"/>
    </source>
</evidence>